<sequence length="260" mass="28616">FIKSDFPGAERGQHVYFRFEDIDGCIELKFDTPQEKDITGWTIDPHIKPCRLHCCDVNRFGETNYPLPPSCFISVLASPNAVPTLHYSIPLEGVADPVSLYIHRSLQRNSPSSTDPTTSSSSPNPITEATALSNGGASAPATVHVERVKRIINDVLVSRDAALNSLTSSLSDLASQLFSVGLITDQVKRTCSMESFITEFKASLSFKRKLPQVEEHCQKFLSSFIAVRGSYADAAIALGEDWIEAIRNELGFDFNIECEA</sequence>
<reference evidence="3" key="1">
    <citation type="journal article" date="2010" name="Nature">
        <title>The Amphimedon queenslandica genome and the evolution of animal complexity.</title>
        <authorList>
            <person name="Srivastava M."/>
            <person name="Simakov O."/>
            <person name="Chapman J."/>
            <person name="Fahey B."/>
            <person name="Gauthier M.E."/>
            <person name="Mitros T."/>
            <person name="Richards G.S."/>
            <person name="Conaco C."/>
            <person name="Dacre M."/>
            <person name="Hellsten U."/>
            <person name="Larroux C."/>
            <person name="Putnam N.H."/>
            <person name="Stanke M."/>
            <person name="Adamska M."/>
            <person name="Darling A."/>
            <person name="Degnan S.M."/>
            <person name="Oakley T.H."/>
            <person name="Plachetzki D.C."/>
            <person name="Zhai Y."/>
            <person name="Adamski M."/>
            <person name="Calcino A."/>
            <person name="Cummins S.F."/>
            <person name="Goodstein D.M."/>
            <person name="Harris C."/>
            <person name="Jackson D.J."/>
            <person name="Leys S.P."/>
            <person name="Shu S."/>
            <person name="Woodcroft B.J."/>
            <person name="Vervoort M."/>
            <person name="Kosik K.S."/>
            <person name="Manning G."/>
            <person name="Degnan B.M."/>
            <person name="Rokhsar D.S."/>
        </authorList>
    </citation>
    <scope>NUCLEOTIDE SEQUENCE [LARGE SCALE GENOMIC DNA]</scope>
</reference>
<proteinExistence type="predicted"/>
<evidence type="ECO:0000256" key="1">
    <source>
        <dbReference type="SAM" id="MobiDB-lite"/>
    </source>
</evidence>
<dbReference type="KEGG" id="aqu:109591084"/>
<feature type="compositionally biased region" description="Low complexity" evidence="1">
    <location>
        <begin position="110"/>
        <end position="123"/>
    </location>
</feature>
<dbReference type="EnsemblMetazoa" id="XM_020006891.1">
    <property type="protein sequence ID" value="XP_019862450.1"/>
    <property type="gene ID" value="LOC109591084"/>
</dbReference>
<evidence type="ECO:0000313" key="2">
    <source>
        <dbReference type="EnsemblMetazoa" id="XP_019862450.1"/>
    </source>
</evidence>
<dbReference type="Proteomes" id="UP000007879">
    <property type="component" value="Unassembled WGS sequence"/>
</dbReference>
<keyword evidence="3" id="KW-1185">Reference proteome</keyword>
<name>A0AAN0JZV3_AMPQE</name>
<protein>
    <submittedName>
        <fullName evidence="2">Uncharacterized protein</fullName>
    </submittedName>
</protein>
<organism evidence="2 3">
    <name type="scientific">Amphimedon queenslandica</name>
    <name type="common">Sponge</name>
    <dbReference type="NCBI Taxonomy" id="400682"/>
    <lineage>
        <taxon>Eukaryota</taxon>
        <taxon>Metazoa</taxon>
        <taxon>Porifera</taxon>
        <taxon>Demospongiae</taxon>
        <taxon>Heteroscleromorpha</taxon>
        <taxon>Haplosclerida</taxon>
        <taxon>Niphatidae</taxon>
        <taxon>Amphimedon</taxon>
    </lineage>
</organism>
<evidence type="ECO:0000313" key="3">
    <source>
        <dbReference type="Proteomes" id="UP000007879"/>
    </source>
</evidence>
<feature type="compositionally biased region" description="Polar residues" evidence="1">
    <location>
        <begin position="124"/>
        <end position="136"/>
    </location>
</feature>
<accession>A0AAN0JZV3</accession>
<dbReference type="GeneID" id="109591084"/>
<dbReference type="RefSeq" id="XP_019862450.1">
    <property type="nucleotide sequence ID" value="XM_020006891.1"/>
</dbReference>
<feature type="region of interest" description="Disordered" evidence="1">
    <location>
        <begin position="107"/>
        <end position="138"/>
    </location>
</feature>
<reference evidence="2" key="2">
    <citation type="submission" date="2024-06" db="UniProtKB">
        <authorList>
            <consortium name="EnsemblMetazoa"/>
        </authorList>
    </citation>
    <scope>IDENTIFICATION</scope>
</reference>
<dbReference type="AlphaFoldDB" id="A0AAN0JZV3"/>